<dbReference type="SUPFAM" id="SSF52172">
    <property type="entry name" value="CheY-like"/>
    <property type="match status" value="1"/>
</dbReference>
<dbReference type="PANTHER" id="PTHR44520:SF2">
    <property type="entry name" value="RESPONSE REGULATOR RCP1"/>
    <property type="match status" value="1"/>
</dbReference>
<dbReference type="GO" id="GO:0000160">
    <property type="term" value="P:phosphorelay signal transduction system"/>
    <property type="evidence" value="ECO:0007669"/>
    <property type="project" value="InterPro"/>
</dbReference>
<dbReference type="Gene3D" id="3.40.50.2300">
    <property type="match status" value="1"/>
</dbReference>
<dbReference type="Proteomes" id="UP000238392">
    <property type="component" value="Unassembled WGS sequence"/>
</dbReference>
<keyword evidence="1" id="KW-0597">Phosphoprotein</keyword>
<dbReference type="InterPro" id="IPR011006">
    <property type="entry name" value="CheY-like_superfamily"/>
</dbReference>
<dbReference type="InterPro" id="IPR052893">
    <property type="entry name" value="TCS_response_regulator"/>
</dbReference>
<dbReference type="Pfam" id="PF00072">
    <property type="entry name" value="Response_reg"/>
    <property type="match status" value="1"/>
</dbReference>
<dbReference type="RefSeq" id="WP_211299026.1">
    <property type="nucleotide sequence ID" value="NZ_PVTQ01000005.1"/>
</dbReference>
<evidence type="ECO:0000259" key="2">
    <source>
        <dbReference type="PROSITE" id="PS50110"/>
    </source>
</evidence>
<dbReference type="CDD" id="cd17557">
    <property type="entry name" value="REC_Rcp-like"/>
    <property type="match status" value="1"/>
</dbReference>
<reference evidence="3 4" key="1">
    <citation type="submission" date="2018-03" db="EMBL/GenBank/DDBJ databases">
        <title>Genomic Encyclopedia of Archaeal and Bacterial Type Strains, Phase II (KMG-II): from individual species to whole genera.</title>
        <authorList>
            <person name="Goeker M."/>
        </authorList>
    </citation>
    <scope>NUCLEOTIDE SEQUENCE [LARGE SCALE GENOMIC DNA]</scope>
    <source>
        <strain evidence="3 4">DSM 100212</strain>
    </source>
</reference>
<dbReference type="PANTHER" id="PTHR44520">
    <property type="entry name" value="RESPONSE REGULATOR RCP1-RELATED"/>
    <property type="match status" value="1"/>
</dbReference>
<evidence type="ECO:0000313" key="4">
    <source>
        <dbReference type="Proteomes" id="UP000238392"/>
    </source>
</evidence>
<comment type="caution">
    <text evidence="3">The sequence shown here is derived from an EMBL/GenBank/DDBJ whole genome shotgun (WGS) entry which is preliminary data.</text>
</comment>
<organism evidence="3 4">
    <name type="scientific">Donghicola tyrosinivorans</name>
    <dbReference type="NCBI Taxonomy" id="1652492"/>
    <lineage>
        <taxon>Bacteria</taxon>
        <taxon>Pseudomonadati</taxon>
        <taxon>Pseudomonadota</taxon>
        <taxon>Alphaproteobacteria</taxon>
        <taxon>Rhodobacterales</taxon>
        <taxon>Roseobacteraceae</taxon>
        <taxon>Donghicola</taxon>
    </lineage>
</organism>
<dbReference type="SMART" id="SM00448">
    <property type="entry name" value="REC"/>
    <property type="match status" value="1"/>
</dbReference>
<keyword evidence="4" id="KW-1185">Reference proteome</keyword>
<proteinExistence type="predicted"/>
<feature type="modified residue" description="4-aspartylphosphate" evidence="1">
    <location>
        <position position="67"/>
    </location>
</feature>
<evidence type="ECO:0000256" key="1">
    <source>
        <dbReference type="PROSITE-ProRule" id="PRU00169"/>
    </source>
</evidence>
<sequence length="148" mass="16762">MTEQHREAVILLVEDNEGDILLTQEALQDAKLANKMLMARDGDEALDILYRRNGFEDAERPDLIFLDLNLPGTDGYEVLEIIKNDPALKAIPVVVLTSSHAEDDRLTTYEMHANCFVSKPLSAKTFMEVVRQLEAFWLQIVALPPKRP</sequence>
<feature type="domain" description="Response regulatory" evidence="2">
    <location>
        <begin position="9"/>
        <end position="134"/>
    </location>
</feature>
<protein>
    <submittedName>
        <fullName evidence="3">Response regulator receiver domain-containing protein</fullName>
    </submittedName>
</protein>
<dbReference type="InterPro" id="IPR001789">
    <property type="entry name" value="Sig_transdc_resp-reg_receiver"/>
</dbReference>
<name>A0A2T0WUB1_9RHOB</name>
<gene>
    <name evidence="3" type="ORF">CLV74_105263</name>
</gene>
<dbReference type="PROSITE" id="PS50110">
    <property type="entry name" value="RESPONSE_REGULATORY"/>
    <property type="match status" value="1"/>
</dbReference>
<dbReference type="EMBL" id="PVTQ01000005">
    <property type="protein sequence ID" value="PRY90281.1"/>
    <property type="molecule type" value="Genomic_DNA"/>
</dbReference>
<dbReference type="AlphaFoldDB" id="A0A2T0WUB1"/>
<evidence type="ECO:0000313" key="3">
    <source>
        <dbReference type="EMBL" id="PRY90281.1"/>
    </source>
</evidence>
<accession>A0A2T0WUB1</accession>